<dbReference type="SUPFAM" id="SSF46785">
    <property type="entry name" value="Winged helix' DNA-binding domain"/>
    <property type="match status" value="1"/>
</dbReference>
<dbReference type="Pfam" id="PF01638">
    <property type="entry name" value="HxlR"/>
    <property type="match status" value="1"/>
</dbReference>
<evidence type="ECO:0000313" key="5">
    <source>
        <dbReference type="EMBL" id="RCR70157.1"/>
    </source>
</evidence>
<dbReference type="InterPro" id="IPR036388">
    <property type="entry name" value="WH-like_DNA-bd_sf"/>
</dbReference>
<keyword evidence="3" id="KW-0804">Transcription</keyword>
<evidence type="ECO:0000259" key="4">
    <source>
        <dbReference type="PROSITE" id="PS51118"/>
    </source>
</evidence>
<proteinExistence type="predicted"/>
<dbReference type="OrthoDB" id="769662at2"/>
<dbReference type="Gene3D" id="1.10.10.10">
    <property type="entry name" value="Winged helix-like DNA-binding domain superfamily/Winged helix DNA-binding domain"/>
    <property type="match status" value="1"/>
</dbReference>
<keyword evidence="1" id="KW-0805">Transcription regulation</keyword>
<protein>
    <submittedName>
        <fullName evidence="5">Transcriptional regulator</fullName>
    </submittedName>
</protein>
<dbReference type="RefSeq" id="WP_114405323.1">
    <property type="nucleotide sequence ID" value="NZ_QOWE01000005.1"/>
</dbReference>
<dbReference type="AlphaFoldDB" id="A0A368JR63"/>
<dbReference type="Proteomes" id="UP000253383">
    <property type="component" value="Unassembled WGS sequence"/>
</dbReference>
<accession>A0A368JR63</accession>
<keyword evidence="2" id="KW-0238">DNA-binding</keyword>
<keyword evidence="6" id="KW-1185">Reference proteome</keyword>
<evidence type="ECO:0000256" key="1">
    <source>
        <dbReference type="ARBA" id="ARBA00023015"/>
    </source>
</evidence>
<sequence>MVKQKEKVIHTKSACTRSLAGVRDALYVLNGKWKLPIIIALSEGPSRFKDLQRRVEGITPKLLSKELKELEQNEFVVRQVYPQTPVLVEYELTEYSSSLDGIIQAMAEWGIQHRARIQSR</sequence>
<dbReference type="EMBL" id="QOWE01000005">
    <property type="protein sequence ID" value="RCR70157.1"/>
    <property type="molecule type" value="Genomic_DNA"/>
</dbReference>
<dbReference type="PROSITE" id="PS51118">
    <property type="entry name" value="HTH_HXLR"/>
    <property type="match status" value="1"/>
</dbReference>
<dbReference type="PANTHER" id="PTHR33204">
    <property type="entry name" value="TRANSCRIPTIONAL REGULATOR, MARR FAMILY"/>
    <property type="match status" value="1"/>
</dbReference>
<gene>
    <name evidence="5" type="ORF">DUE52_07270</name>
</gene>
<feature type="domain" description="HTH hxlR-type" evidence="4">
    <location>
        <begin position="15"/>
        <end position="118"/>
    </location>
</feature>
<name>A0A368JR63_9BACT</name>
<evidence type="ECO:0000256" key="2">
    <source>
        <dbReference type="ARBA" id="ARBA00023125"/>
    </source>
</evidence>
<evidence type="ECO:0000256" key="3">
    <source>
        <dbReference type="ARBA" id="ARBA00023163"/>
    </source>
</evidence>
<dbReference type="InterPro" id="IPR002577">
    <property type="entry name" value="HTH_HxlR"/>
</dbReference>
<comment type="caution">
    <text evidence="5">The sequence shown here is derived from an EMBL/GenBank/DDBJ whole genome shotgun (WGS) entry which is preliminary data.</text>
</comment>
<organism evidence="5 6">
    <name type="scientific">Larkinella punicea</name>
    <dbReference type="NCBI Taxonomy" id="2315727"/>
    <lineage>
        <taxon>Bacteria</taxon>
        <taxon>Pseudomonadati</taxon>
        <taxon>Bacteroidota</taxon>
        <taxon>Cytophagia</taxon>
        <taxon>Cytophagales</taxon>
        <taxon>Spirosomataceae</taxon>
        <taxon>Larkinella</taxon>
    </lineage>
</organism>
<evidence type="ECO:0000313" key="6">
    <source>
        <dbReference type="Proteomes" id="UP000253383"/>
    </source>
</evidence>
<reference evidence="5 6" key="1">
    <citation type="submission" date="2018-07" db="EMBL/GenBank/DDBJ databases">
        <title>Genome analysis of Larkinella rosea.</title>
        <authorList>
            <person name="Zhou Z."/>
            <person name="Wang G."/>
        </authorList>
    </citation>
    <scope>NUCLEOTIDE SEQUENCE [LARGE SCALE GENOMIC DNA]</scope>
    <source>
        <strain evidence="6">zzj9</strain>
    </source>
</reference>
<dbReference type="GO" id="GO:0003677">
    <property type="term" value="F:DNA binding"/>
    <property type="evidence" value="ECO:0007669"/>
    <property type="project" value="UniProtKB-KW"/>
</dbReference>
<dbReference type="InterPro" id="IPR036390">
    <property type="entry name" value="WH_DNA-bd_sf"/>
</dbReference>